<keyword evidence="1" id="KW-0808">Transferase</keyword>
<dbReference type="CDD" id="cd04301">
    <property type="entry name" value="NAT_SF"/>
    <property type="match status" value="1"/>
</dbReference>
<dbReference type="RefSeq" id="WP_174881755.1">
    <property type="nucleotide sequence ID" value="NZ_CADEPK010000423.1"/>
</dbReference>
<feature type="domain" description="N-acetyltransferase" evidence="3">
    <location>
        <begin position="1"/>
        <end position="147"/>
    </location>
</feature>
<evidence type="ECO:0000313" key="4">
    <source>
        <dbReference type="EMBL" id="MDQ0227401.1"/>
    </source>
</evidence>
<evidence type="ECO:0000256" key="2">
    <source>
        <dbReference type="ARBA" id="ARBA00023315"/>
    </source>
</evidence>
<comment type="caution">
    <text evidence="4">The sequence shown here is derived from an EMBL/GenBank/DDBJ whole genome shotgun (WGS) entry which is preliminary data.</text>
</comment>
<evidence type="ECO:0000256" key="1">
    <source>
        <dbReference type="ARBA" id="ARBA00022679"/>
    </source>
</evidence>
<dbReference type="Proteomes" id="UP001232245">
    <property type="component" value="Unassembled WGS sequence"/>
</dbReference>
<keyword evidence="2" id="KW-0012">Acyltransferase</keyword>
<dbReference type="SUPFAM" id="SSF55729">
    <property type="entry name" value="Acyl-CoA N-acyltransferases (Nat)"/>
    <property type="match status" value="1"/>
</dbReference>
<dbReference type="InterPro" id="IPR050832">
    <property type="entry name" value="Bact_Acetyltransf"/>
</dbReference>
<dbReference type="EMBL" id="JAUSTZ010000009">
    <property type="protein sequence ID" value="MDQ0227401.1"/>
    <property type="molecule type" value="Genomic_DNA"/>
</dbReference>
<dbReference type="InterPro" id="IPR000182">
    <property type="entry name" value="GNAT_dom"/>
</dbReference>
<dbReference type="PROSITE" id="PS51186">
    <property type="entry name" value="GNAT"/>
    <property type="match status" value="1"/>
</dbReference>
<gene>
    <name evidence="4" type="ORF">J2S02_003746</name>
</gene>
<evidence type="ECO:0000259" key="3">
    <source>
        <dbReference type="PROSITE" id="PS51186"/>
    </source>
</evidence>
<dbReference type="Pfam" id="PF00583">
    <property type="entry name" value="Acetyltransf_1"/>
    <property type="match status" value="1"/>
</dbReference>
<dbReference type="InterPro" id="IPR016181">
    <property type="entry name" value="Acyl_CoA_acyltransferase"/>
</dbReference>
<dbReference type="Gene3D" id="3.40.630.30">
    <property type="match status" value="1"/>
</dbReference>
<protein>
    <submittedName>
        <fullName evidence="4">GNAT superfamily N-acetyltransferase</fullName>
    </submittedName>
</protein>
<sequence length="147" mass="17035">MDINQATVNELEEVANLFNLYRMFYKQPSNIDGARAYIKERFQNNDSIIFLATNNGKPVGFTQLYPTFSSVSMKKVWILNDLYVAQEGRNQGVATHLLQKAKEFALETGAIRLELSTAFDNNKAQRLYEKFGFKRESQFYRYELPIA</sequence>
<dbReference type="PANTHER" id="PTHR43877">
    <property type="entry name" value="AMINOALKYLPHOSPHONATE N-ACETYLTRANSFERASE-RELATED-RELATED"/>
    <property type="match status" value="1"/>
</dbReference>
<organism evidence="4 5">
    <name type="scientific">Metabacillus niabensis</name>
    <dbReference type="NCBI Taxonomy" id="324854"/>
    <lineage>
        <taxon>Bacteria</taxon>
        <taxon>Bacillati</taxon>
        <taxon>Bacillota</taxon>
        <taxon>Bacilli</taxon>
        <taxon>Bacillales</taxon>
        <taxon>Bacillaceae</taxon>
        <taxon>Metabacillus</taxon>
    </lineage>
</organism>
<keyword evidence="5" id="KW-1185">Reference proteome</keyword>
<reference evidence="4 5" key="1">
    <citation type="submission" date="2023-07" db="EMBL/GenBank/DDBJ databases">
        <title>Genomic Encyclopedia of Type Strains, Phase IV (KMG-IV): sequencing the most valuable type-strain genomes for metagenomic binning, comparative biology and taxonomic classification.</title>
        <authorList>
            <person name="Goeker M."/>
        </authorList>
    </citation>
    <scope>NUCLEOTIDE SEQUENCE [LARGE SCALE GENOMIC DNA]</scope>
    <source>
        <strain evidence="4 5">DSM 17723</strain>
    </source>
</reference>
<dbReference type="PANTHER" id="PTHR43877:SF2">
    <property type="entry name" value="AMINOALKYLPHOSPHONATE N-ACETYLTRANSFERASE-RELATED"/>
    <property type="match status" value="1"/>
</dbReference>
<proteinExistence type="predicted"/>
<name>A0ABT9Z562_9BACI</name>
<accession>A0ABT9Z562</accession>
<evidence type="ECO:0000313" key="5">
    <source>
        <dbReference type="Proteomes" id="UP001232245"/>
    </source>
</evidence>